<organism evidence="1">
    <name type="scientific">marine sediment metagenome</name>
    <dbReference type="NCBI Taxonomy" id="412755"/>
    <lineage>
        <taxon>unclassified sequences</taxon>
        <taxon>metagenomes</taxon>
        <taxon>ecological metagenomes</taxon>
    </lineage>
</organism>
<dbReference type="EMBL" id="LAZR01000954">
    <property type="protein sequence ID" value="KKN53858.1"/>
    <property type="molecule type" value="Genomic_DNA"/>
</dbReference>
<gene>
    <name evidence="1" type="ORF">LCGC14_0598170</name>
</gene>
<dbReference type="AlphaFoldDB" id="A0A0F9UJV5"/>
<protein>
    <submittedName>
        <fullName evidence="1">Uncharacterized protein</fullName>
    </submittedName>
</protein>
<evidence type="ECO:0000313" key="1">
    <source>
        <dbReference type="EMBL" id="KKN53858.1"/>
    </source>
</evidence>
<accession>A0A0F9UJV5</accession>
<name>A0A0F9UJV5_9ZZZZ</name>
<proteinExistence type="predicted"/>
<sequence>MCGAYNSHARHFQCADIVSHMTREHNNDQSGEHPAPYRDAGIINHSPNEFCGCATAADLLRWFKGFIPDLLKAGYEIVALNDVTITAVGEYQVLFIFNT</sequence>
<reference evidence="1" key="1">
    <citation type="journal article" date="2015" name="Nature">
        <title>Complex archaea that bridge the gap between prokaryotes and eukaryotes.</title>
        <authorList>
            <person name="Spang A."/>
            <person name="Saw J.H."/>
            <person name="Jorgensen S.L."/>
            <person name="Zaremba-Niedzwiedzka K."/>
            <person name="Martijn J."/>
            <person name="Lind A.E."/>
            <person name="van Eijk R."/>
            <person name="Schleper C."/>
            <person name="Guy L."/>
            <person name="Ettema T.J."/>
        </authorList>
    </citation>
    <scope>NUCLEOTIDE SEQUENCE</scope>
</reference>
<comment type="caution">
    <text evidence="1">The sequence shown here is derived from an EMBL/GenBank/DDBJ whole genome shotgun (WGS) entry which is preliminary data.</text>
</comment>